<comment type="subcellular location">
    <subcellularLocation>
        <location evidence="1">Membrane</location>
        <topology evidence="1">Single-pass membrane protein</topology>
    </subcellularLocation>
</comment>
<dbReference type="InterPro" id="IPR045584">
    <property type="entry name" value="Pilin-like"/>
</dbReference>
<dbReference type="KEGG" id="pmt:PMT_0263"/>
<evidence type="ECO:0000256" key="3">
    <source>
        <dbReference type="ARBA" id="ARBA00022692"/>
    </source>
</evidence>
<sequence length="166" mass="17169">MIRQVLILHIIMSILNQQLKLALLRRQKGASALQQGFTLVELMIVIVIVGILSAVALPQFTGIKEKAELNTQLGEGAGLAKECAAAIITDGPYPDNYASLTPSTGLTISGNCNDGSGGAPSANVTYTTQADANGGRANCNGSALAKGKKCRISVDKDNGQVSQSAV</sequence>
<keyword evidence="4 6" id="KW-1133">Transmembrane helix</keyword>
<evidence type="ECO:0000313" key="7">
    <source>
        <dbReference type="EMBL" id="CAE20438.1"/>
    </source>
</evidence>
<dbReference type="NCBIfam" id="TIGR02532">
    <property type="entry name" value="IV_pilin_GFxxxE"/>
    <property type="match status" value="1"/>
</dbReference>
<dbReference type="SUPFAM" id="SSF54523">
    <property type="entry name" value="Pili subunits"/>
    <property type="match status" value="1"/>
</dbReference>
<evidence type="ECO:0000256" key="4">
    <source>
        <dbReference type="ARBA" id="ARBA00022989"/>
    </source>
</evidence>
<organism evidence="7 8">
    <name type="scientific">Prochlorococcus marinus (strain MIT 9313)</name>
    <dbReference type="NCBI Taxonomy" id="74547"/>
    <lineage>
        <taxon>Bacteria</taxon>
        <taxon>Bacillati</taxon>
        <taxon>Cyanobacteriota</taxon>
        <taxon>Cyanophyceae</taxon>
        <taxon>Synechococcales</taxon>
        <taxon>Prochlorococcaceae</taxon>
        <taxon>Prochlorococcus</taxon>
    </lineage>
</organism>
<keyword evidence="5 6" id="KW-0472">Membrane</keyword>
<dbReference type="GO" id="GO:0016020">
    <property type="term" value="C:membrane"/>
    <property type="evidence" value="ECO:0007669"/>
    <property type="project" value="UniProtKB-SubCell"/>
</dbReference>
<reference evidence="7 8" key="1">
    <citation type="journal article" date="2003" name="Nature">
        <title>Genome divergence in two Prochlorococcus ecotypes reflects oceanic niche differentiation.</title>
        <authorList>
            <person name="Rocap G."/>
            <person name="Larimer F.W."/>
            <person name="Lamerdin J.E."/>
            <person name="Malfatti S."/>
            <person name="Chain P."/>
            <person name="Ahlgren N.A."/>
            <person name="Arellano A."/>
            <person name="Coleman M."/>
            <person name="Hauser L."/>
            <person name="Hess W.R."/>
            <person name="Johnson Z.I."/>
            <person name="Land M.L."/>
            <person name="Lindell D."/>
            <person name="Post A.F."/>
            <person name="Regala W."/>
            <person name="Shah M."/>
            <person name="Shaw S.L."/>
            <person name="Steglich C."/>
            <person name="Sullivan M.B."/>
            <person name="Ting C.S."/>
            <person name="Tolonen A."/>
            <person name="Webb E.A."/>
            <person name="Zinser E.R."/>
            <person name="Chisholm S.W."/>
        </authorList>
    </citation>
    <scope>NUCLEOTIDE SEQUENCE [LARGE SCALE GENOMIC DNA]</scope>
    <source>
        <strain evidence="8">MIT 9313</strain>
    </source>
</reference>
<dbReference type="EMBL" id="BX548175">
    <property type="protein sequence ID" value="CAE20438.1"/>
    <property type="molecule type" value="Genomic_DNA"/>
</dbReference>
<gene>
    <name evidence="7" type="ordered locus">PMT_0263</name>
</gene>
<dbReference type="AlphaFoldDB" id="Q7V8R8"/>
<feature type="transmembrane region" description="Helical" evidence="6">
    <location>
        <begin position="36"/>
        <end position="57"/>
    </location>
</feature>
<dbReference type="Gene3D" id="3.30.700.10">
    <property type="entry name" value="Glycoprotein, Type 4 Pilin"/>
    <property type="match status" value="1"/>
</dbReference>
<dbReference type="Pfam" id="PF07963">
    <property type="entry name" value="N_methyl"/>
    <property type="match status" value="1"/>
</dbReference>
<proteinExistence type="predicted"/>
<evidence type="ECO:0000256" key="2">
    <source>
        <dbReference type="ARBA" id="ARBA00022481"/>
    </source>
</evidence>
<dbReference type="PANTHER" id="PTHR30093">
    <property type="entry name" value="GENERAL SECRETION PATHWAY PROTEIN G"/>
    <property type="match status" value="1"/>
</dbReference>
<evidence type="ECO:0000256" key="5">
    <source>
        <dbReference type="ARBA" id="ARBA00023136"/>
    </source>
</evidence>
<dbReference type="InterPro" id="IPR012902">
    <property type="entry name" value="N_methyl_site"/>
</dbReference>
<dbReference type="eggNOG" id="COG4968">
    <property type="taxonomic scope" value="Bacteria"/>
</dbReference>
<dbReference type="PANTHER" id="PTHR30093:SF44">
    <property type="entry name" value="TYPE II SECRETION SYSTEM CORE PROTEIN G"/>
    <property type="match status" value="1"/>
</dbReference>
<dbReference type="PROSITE" id="PS00409">
    <property type="entry name" value="PROKAR_NTER_METHYL"/>
    <property type="match status" value="1"/>
</dbReference>
<keyword evidence="2" id="KW-0488">Methylation</keyword>
<name>Q7V8R8_PROMM</name>
<dbReference type="Proteomes" id="UP000001423">
    <property type="component" value="Chromosome"/>
</dbReference>
<evidence type="ECO:0000256" key="6">
    <source>
        <dbReference type="SAM" id="Phobius"/>
    </source>
</evidence>
<evidence type="ECO:0000256" key="1">
    <source>
        <dbReference type="ARBA" id="ARBA00004167"/>
    </source>
</evidence>
<dbReference type="HOGENOM" id="CLU_1737510_0_0_3"/>
<protein>
    <submittedName>
        <fullName evidence="7">Possible pilin</fullName>
    </submittedName>
</protein>
<evidence type="ECO:0000313" key="8">
    <source>
        <dbReference type="Proteomes" id="UP000001423"/>
    </source>
</evidence>
<keyword evidence="3 6" id="KW-0812">Transmembrane</keyword>
<accession>Q7V8R8</accession>
<keyword evidence="8" id="KW-1185">Reference proteome</keyword>